<proteinExistence type="predicted"/>
<protein>
    <submittedName>
        <fullName evidence="1">7635_t:CDS:1</fullName>
    </submittedName>
</protein>
<accession>A0ACA9N8Z3</accession>
<sequence length="174" mass="20345">VSPEISLDFSKPKILDSTEITDSDHKILSTNWQLDTIIKIERTKRKFRKIFQYDKMDKPAWEDLQYYIGTHIAASTTLNKQIIDEISLNKAWRNWSNIVKQALNKYVPKRYKCQKQYYSYTFKATKLHSALKAIVKALTLINANLDPKNHNKKRGGDKTDTTLDTKSEYTQTIK</sequence>
<keyword evidence="2" id="KW-1185">Reference proteome</keyword>
<evidence type="ECO:0000313" key="2">
    <source>
        <dbReference type="Proteomes" id="UP000789702"/>
    </source>
</evidence>
<name>A0ACA9N8Z3_9GLOM</name>
<reference evidence="1" key="1">
    <citation type="submission" date="2021-06" db="EMBL/GenBank/DDBJ databases">
        <authorList>
            <person name="Kallberg Y."/>
            <person name="Tangrot J."/>
            <person name="Rosling A."/>
        </authorList>
    </citation>
    <scope>NUCLEOTIDE SEQUENCE</scope>
    <source>
        <strain evidence="1">IL203A</strain>
    </source>
</reference>
<organism evidence="1 2">
    <name type="scientific">Dentiscutata heterogama</name>
    <dbReference type="NCBI Taxonomy" id="1316150"/>
    <lineage>
        <taxon>Eukaryota</taxon>
        <taxon>Fungi</taxon>
        <taxon>Fungi incertae sedis</taxon>
        <taxon>Mucoromycota</taxon>
        <taxon>Glomeromycotina</taxon>
        <taxon>Glomeromycetes</taxon>
        <taxon>Diversisporales</taxon>
        <taxon>Gigasporaceae</taxon>
        <taxon>Dentiscutata</taxon>
    </lineage>
</organism>
<feature type="non-terminal residue" evidence="1">
    <location>
        <position position="174"/>
    </location>
</feature>
<dbReference type="EMBL" id="CAJVPU010013962">
    <property type="protein sequence ID" value="CAG8636352.1"/>
    <property type="molecule type" value="Genomic_DNA"/>
</dbReference>
<gene>
    <name evidence="1" type="ORF">DHETER_LOCUS8623</name>
</gene>
<evidence type="ECO:0000313" key="1">
    <source>
        <dbReference type="EMBL" id="CAG8636352.1"/>
    </source>
</evidence>
<dbReference type="Proteomes" id="UP000789702">
    <property type="component" value="Unassembled WGS sequence"/>
</dbReference>
<comment type="caution">
    <text evidence="1">The sequence shown here is derived from an EMBL/GenBank/DDBJ whole genome shotgun (WGS) entry which is preliminary data.</text>
</comment>
<feature type="non-terminal residue" evidence="1">
    <location>
        <position position="1"/>
    </location>
</feature>